<protein>
    <submittedName>
        <fullName evidence="3">3-oxoadipate enol-lactonase</fullName>
    </submittedName>
</protein>
<name>A0A1G9GQT0_9GAMM</name>
<sequence>MSEGNVAMDLTHAQHSPDGTRYWRQGQGAPLVLVHGVGLDARMWRAQVDALAREHEVIAYDMLGHGESPLPAAAAGLDDYADQLATLLDHLALERVAVVGFSMGGLVARAFALRHPQRLTAMVVLSSVFRRDADQRAGVRQRLVQARDQGPAANVDEALERWFSPAFRRDHPERVAAIHATVTNNHPEGYYRSYALFGTQDDFAVDRLATIRVPVLVATGELDPGSTPQMTRALADCLPHAEAEILPGQRHMVPVEAPEAVNALLRRFLAGVDSQDAPKEVSR</sequence>
<feature type="region of interest" description="Disordered" evidence="1">
    <location>
        <begin position="1"/>
        <end position="21"/>
    </location>
</feature>
<dbReference type="InterPro" id="IPR000073">
    <property type="entry name" value="AB_hydrolase_1"/>
</dbReference>
<dbReference type="InterPro" id="IPR029058">
    <property type="entry name" value="AB_hydrolase_fold"/>
</dbReference>
<dbReference type="EMBL" id="FNGI01000001">
    <property type="protein sequence ID" value="SDL03039.1"/>
    <property type="molecule type" value="Genomic_DNA"/>
</dbReference>
<dbReference type="SUPFAM" id="SSF53474">
    <property type="entry name" value="alpha/beta-Hydrolases"/>
    <property type="match status" value="1"/>
</dbReference>
<accession>A0A1G9GQT0</accession>
<dbReference type="Pfam" id="PF00561">
    <property type="entry name" value="Abhydrolase_1"/>
    <property type="match status" value="1"/>
</dbReference>
<dbReference type="Proteomes" id="UP000198654">
    <property type="component" value="Unassembled WGS sequence"/>
</dbReference>
<dbReference type="RefSeq" id="WP_217636519.1">
    <property type="nucleotide sequence ID" value="NZ_FNGI01000001.1"/>
</dbReference>
<proteinExistence type="predicted"/>
<feature type="domain" description="AB hydrolase-1" evidence="2">
    <location>
        <begin position="30"/>
        <end position="257"/>
    </location>
</feature>
<dbReference type="Gene3D" id="3.40.50.1820">
    <property type="entry name" value="alpha/beta hydrolase"/>
    <property type="match status" value="1"/>
</dbReference>
<evidence type="ECO:0000313" key="3">
    <source>
        <dbReference type="EMBL" id="SDL03039.1"/>
    </source>
</evidence>
<dbReference type="AlphaFoldDB" id="A0A1G9GQT0"/>
<dbReference type="PRINTS" id="PR00111">
    <property type="entry name" value="ABHYDROLASE"/>
</dbReference>
<dbReference type="InterPro" id="IPR050266">
    <property type="entry name" value="AB_hydrolase_sf"/>
</dbReference>
<keyword evidence="4" id="KW-1185">Reference proteome</keyword>
<evidence type="ECO:0000256" key="1">
    <source>
        <dbReference type="SAM" id="MobiDB-lite"/>
    </source>
</evidence>
<dbReference type="PANTHER" id="PTHR43798">
    <property type="entry name" value="MONOACYLGLYCEROL LIPASE"/>
    <property type="match status" value="1"/>
</dbReference>
<evidence type="ECO:0000313" key="4">
    <source>
        <dbReference type="Proteomes" id="UP000198654"/>
    </source>
</evidence>
<reference evidence="3 4" key="1">
    <citation type="submission" date="2016-10" db="EMBL/GenBank/DDBJ databases">
        <authorList>
            <person name="de Groot N.N."/>
        </authorList>
    </citation>
    <scope>NUCLEOTIDE SEQUENCE [LARGE SCALE GENOMIC DNA]</scope>
    <source>
        <strain evidence="3 4">DSM 14789</strain>
    </source>
</reference>
<gene>
    <name evidence="3" type="ORF">SAMN05661010_00802</name>
</gene>
<evidence type="ECO:0000259" key="2">
    <source>
        <dbReference type="Pfam" id="PF00561"/>
    </source>
</evidence>
<dbReference type="STRING" id="119000.SAMN05661010_00802"/>
<organism evidence="3 4">
    <name type="scientific">Modicisalibacter muralis</name>
    <dbReference type="NCBI Taxonomy" id="119000"/>
    <lineage>
        <taxon>Bacteria</taxon>
        <taxon>Pseudomonadati</taxon>
        <taxon>Pseudomonadota</taxon>
        <taxon>Gammaproteobacteria</taxon>
        <taxon>Oceanospirillales</taxon>
        <taxon>Halomonadaceae</taxon>
        <taxon>Modicisalibacter</taxon>
    </lineage>
</organism>